<proteinExistence type="predicted"/>
<dbReference type="AlphaFoldDB" id="A0A413PGL1"/>
<name>A0A413PGL1_9FIRM</name>
<dbReference type="EMBL" id="QSEN01000011">
    <property type="protein sequence ID" value="RGZ75189.1"/>
    <property type="molecule type" value="Genomic_DNA"/>
</dbReference>
<evidence type="ECO:0000313" key="1">
    <source>
        <dbReference type="EMBL" id="RGZ75189.1"/>
    </source>
</evidence>
<protein>
    <submittedName>
        <fullName evidence="1">Uncharacterized protein</fullName>
    </submittedName>
</protein>
<evidence type="ECO:0000313" key="2">
    <source>
        <dbReference type="Proteomes" id="UP000283431"/>
    </source>
</evidence>
<comment type="caution">
    <text evidence="1">The sequence shown here is derived from an EMBL/GenBank/DDBJ whole genome shotgun (WGS) entry which is preliminary data.</text>
</comment>
<organism evidence="1 2">
    <name type="scientific">Agathobacter rectalis</name>
    <dbReference type="NCBI Taxonomy" id="39491"/>
    <lineage>
        <taxon>Bacteria</taxon>
        <taxon>Bacillati</taxon>
        <taxon>Bacillota</taxon>
        <taxon>Clostridia</taxon>
        <taxon>Lachnospirales</taxon>
        <taxon>Lachnospiraceae</taxon>
        <taxon>Agathobacter</taxon>
    </lineage>
</organism>
<reference evidence="1 2" key="1">
    <citation type="submission" date="2018-08" db="EMBL/GenBank/DDBJ databases">
        <title>A genome reference for cultivated species of the human gut microbiota.</title>
        <authorList>
            <person name="Zou Y."/>
            <person name="Xue W."/>
            <person name="Luo G."/>
        </authorList>
    </citation>
    <scope>NUCLEOTIDE SEQUENCE [LARGE SCALE GENOMIC DNA]</scope>
    <source>
        <strain evidence="1 2">AM48-7</strain>
    </source>
</reference>
<accession>A0A413PGL1</accession>
<sequence>MKTPNQYLLEARRCVDEFQQIELLTDLNWDEVEHLWYLSIRICNTNEERSVFLNSVWYVTFEDIFQQEKLKYFLL</sequence>
<dbReference type="Proteomes" id="UP000283431">
    <property type="component" value="Unassembled WGS sequence"/>
</dbReference>
<gene>
    <name evidence="1" type="ORF">DW975_07580</name>
</gene>